<accession>A0A6J5LSJ7</accession>
<sequence length="198" mass="23264">MTTREQKIEQALELLKEAVEGFEEINYRQVMVERNEDSYRITEEFIAAEVKRYVDMYRNLTTLDQRARLIRDAIDLLLRRGHGYCIEGSIGAHYRQIGVDLDNCIFEHMIPQSRIRDLLIQDRISIRQAMNPPTCLISKENDALLSKSGFNNKTPSYWHFFDRYTNVFQATYETFNGQSIATPHAWTLGEHYKFFGIV</sequence>
<gene>
    <name evidence="1" type="ORF">UFOVP328_24</name>
</gene>
<protein>
    <submittedName>
        <fullName evidence="1">Uncharacterized protein</fullName>
    </submittedName>
</protein>
<reference evidence="1" key="1">
    <citation type="submission" date="2020-04" db="EMBL/GenBank/DDBJ databases">
        <authorList>
            <person name="Chiriac C."/>
            <person name="Salcher M."/>
            <person name="Ghai R."/>
            <person name="Kavagutti S V."/>
        </authorList>
    </citation>
    <scope>NUCLEOTIDE SEQUENCE</scope>
</reference>
<proteinExistence type="predicted"/>
<evidence type="ECO:0000313" key="1">
    <source>
        <dbReference type="EMBL" id="CAB4137408.1"/>
    </source>
</evidence>
<name>A0A6J5LSJ7_9CAUD</name>
<dbReference type="EMBL" id="LR796341">
    <property type="protein sequence ID" value="CAB4137408.1"/>
    <property type="molecule type" value="Genomic_DNA"/>
</dbReference>
<organism evidence="1">
    <name type="scientific">uncultured Caudovirales phage</name>
    <dbReference type="NCBI Taxonomy" id="2100421"/>
    <lineage>
        <taxon>Viruses</taxon>
        <taxon>Duplodnaviria</taxon>
        <taxon>Heunggongvirae</taxon>
        <taxon>Uroviricota</taxon>
        <taxon>Caudoviricetes</taxon>
        <taxon>Peduoviridae</taxon>
        <taxon>Maltschvirus</taxon>
        <taxon>Maltschvirus maltsch</taxon>
    </lineage>
</organism>